<evidence type="ECO:0000256" key="2">
    <source>
        <dbReference type="ARBA" id="ARBA00012254"/>
    </source>
</evidence>
<evidence type="ECO:0000256" key="1">
    <source>
        <dbReference type="ARBA" id="ARBA00005054"/>
    </source>
</evidence>
<dbReference type="EC" id="2.1.2.2" evidence="2"/>
<keyword evidence="3" id="KW-0808">Transferase</keyword>
<evidence type="ECO:0000256" key="3">
    <source>
        <dbReference type="ARBA" id="ARBA00022679"/>
    </source>
</evidence>
<dbReference type="PANTHER" id="PTHR43369">
    <property type="entry name" value="PHOSPHORIBOSYLGLYCINAMIDE FORMYLTRANSFERASE"/>
    <property type="match status" value="1"/>
</dbReference>
<dbReference type="SUPFAM" id="SSF53328">
    <property type="entry name" value="Formyltransferase"/>
    <property type="match status" value="1"/>
</dbReference>
<comment type="pathway">
    <text evidence="1">Purine metabolism; IMP biosynthesis via de novo pathway; N(2)-formyl-N(1)-(5-phospho-D-ribosyl)glycinamide from N(1)-(5-phospho-D-ribosyl)glycinamide (10-formyl THF route): step 1/1.</text>
</comment>
<evidence type="ECO:0000313" key="7">
    <source>
        <dbReference type="Proteomes" id="UP000176803"/>
    </source>
</evidence>
<dbReference type="PANTHER" id="PTHR43369:SF2">
    <property type="entry name" value="PHOSPHORIBOSYLGLYCINAMIDE FORMYLTRANSFERASE"/>
    <property type="match status" value="1"/>
</dbReference>
<keyword evidence="4" id="KW-0658">Purine biosynthesis</keyword>
<gene>
    <name evidence="6" type="ORF">A3F03_01255</name>
</gene>
<dbReference type="EMBL" id="MGAC01000037">
    <property type="protein sequence ID" value="OGK37545.1"/>
    <property type="molecule type" value="Genomic_DNA"/>
</dbReference>
<feature type="domain" description="Formyl transferase N-terminal" evidence="5">
    <location>
        <begin position="8"/>
        <end position="201"/>
    </location>
</feature>
<evidence type="ECO:0000256" key="4">
    <source>
        <dbReference type="ARBA" id="ARBA00022755"/>
    </source>
</evidence>
<reference evidence="6 7" key="1">
    <citation type="journal article" date="2016" name="Nat. Commun.">
        <title>Thousands of microbial genomes shed light on interconnected biogeochemical processes in an aquifer system.</title>
        <authorList>
            <person name="Anantharaman K."/>
            <person name="Brown C.T."/>
            <person name="Hug L.A."/>
            <person name="Sharon I."/>
            <person name="Castelle C.J."/>
            <person name="Probst A.J."/>
            <person name="Thomas B.C."/>
            <person name="Singh A."/>
            <person name="Wilkins M.J."/>
            <person name="Karaoz U."/>
            <person name="Brodie E.L."/>
            <person name="Williams K.H."/>
            <person name="Hubbard S.S."/>
            <person name="Banfield J.F."/>
        </authorList>
    </citation>
    <scope>NUCLEOTIDE SEQUENCE [LARGE SCALE GENOMIC DNA]</scope>
</reference>
<accession>A0A1F7I2E6</accession>
<dbReference type="InterPro" id="IPR036477">
    <property type="entry name" value="Formyl_transf_N_sf"/>
</dbReference>
<dbReference type="GO" id="GO:0004644">
    <property type="term" value="F:phosphoribosylglycinamide formyltransferase activity"/>
    <property type="evidence" value="ECO:0007669"/>
    <property type="project" value="UniProtKB-EC"/>
</dbReference>
<name>A0A1F7I2E6_9BACT</name>
<sequence>MINKAGHKKITFLISNAGTGSNLQAVIDAIEAGKIKAEITAVVSDTKDAYGLVRAKKHHLTTHIYKPEENLQALLQHQYRVDYVALGGWKKIISDDFIDAFPNKILNIHPGLIPDKLDGVVKNPDDTKALWNRGKFTEKAIQIFLDQKATYAGSTVHFLSKEFDFGPVLERCFVKILPQDTVESLYTRLKKGEHQIYIEALKRICN</sequence>
<organism evidence="6 7">
    <name type="scientific">Candidatus Roizmanbacteria bacterium RIFCSPHIGHO2_12_FULL_41_11</name>
    <dbReference type="NCBI Taxonomy" id="1802052"/>
    <lineage>
        <taxon>Bacteria</taxon>
        <taxon>Candidatus Roizmaniibacteriota</taxon>
    </lineage>
</organism>
<evidence type="ECO:0000259" key="5">
    <source>
        <dbReference type="Pfam" id="PF00551"/>
    </source>
</evidence>
<evidence type="ECO:0000313" key="6">
    <source>
        <dbReference type="EMBL" id="OGK37545.1"/>
    </source>
</evidence>
<comment type="caution">
    <text evidence="6">The sequence shown here is derived from an EMBL/GenBank/DDBJ whole genome shotgun (WGS) entry which is preliminary data.</text>
</comment>
<proteinExistence type="predicted"/>
<dbReference type="AlphaFoldDB" id="A0A1F7I2E6"/>
<dbReference type="GO" id="GO:0006189">
    <property type="term" value="P:'de novo' IMP biosynthetic process"/>
    <property type="evidence" value="ECO:0007669"/>
    <property type="project" value="TreeGrafter"/>
</dbReference>
<dbReference type="InterPro" id="IPR002376">
    <property type="entry name" value="Formyl_transf_N"/>
</dbReference>
<dbReference type="Proteomes" id="UP000176803">
    <property type="component" value="Unassembled WGS sequence"/>
</dbReference>
<dbReference type="Pfam" id="PF00551">
    <property type="entry name" value="Formyl_trans_N"/>
    <property type="match status" value="1"/>
</dbReference>
<protein>
    <recommendedName>
        <fullName evidence="2">phosphoribosylglycinamide formyltransferase 1</fullName>
        <ecNumber evidence="2">2.1.2.2</ecNumber>
    </recommendedName>
</protein>
<dbReference type="Gene3D" id="3.40.50.170">
    <property type="entry name" value="Formyl transferase, N-terminal domain"/>
    <property type="match status" value="1"/>
</dbReference>
<dbReference type="GO" id="GO:0005737">
    <property type="term" value="C:cytoplasm"/>
    <property type="evidence" value="ECO:0007669"/>
    <property type="project" value="TreeGrafter"/>
</dbReference>